<proteinExistence type="predicted"/>
<dbReference type="Proteomes" id="UP000199377">
    <property type="component" value="Unassembled WGS sequence"/>
</dbReference>
<name>A0A1I3DFU6_9RHOB</name>
<organism evidence="2 3">
    <name type="scientific">Albimonas pacifica</name>
    <dbReference type="NCBI Taxonomy" id="1114924"/>
    <lineage>
        <taxon>Bacteria</taxon>
        <taxon>Pseudomonadati</taxon>
        <taxon>Pseudomonadota</taxon>
        <taxon>Alphaproteobacteria</taxon>
        <taxon>Rhodobacterales</taxon>
        <taxon>Paracoccaceae</taxon>
        <taxon>Albimonas</taxon>
    </lineage>
</organism>
<gene>
    <name evidence="2" type="ORF">SAMN05216258_102563</name>
</gene>
<dbReference type="STRING" id="1114924.SAMN05216258_102563"/>
<feature type="domain" description="Bacterial mobilisation" evidence="1">
    <location>
        <begin position="28"/>
        <end position="47"/>
    </location>
</feature>
<accession>A0A1I3DFU6</accession>
<reference evidence="2 3" key="1">
    <citation type="submission" date="2016-10" db="EMBL/GenBank/DDBJ databases">
        <authorList>
            <person name="de Groot N.N."/>
        </authorList>
    </citation>
    <scope>NUCLEOTIDE SEQUENCE [LARGE SCALE GENOMIC DNA]</scope>
    <source>
        <strain evidence="2 3">CGMCC 1.11030</strain>
    </source>
</reference>
<protein>
    <submittedName>
        <fullName evidence="2">Mobilisation protein (MobC)</fullName>
    </submittedName>
</protein>
<evidence type="ECO:0000313" key="3">
    <source>
        <dbReference type="Proteomes" id="UP000199377"/>
    </source>
</evidence>
<keyword evidence="3" id="KW-1185">Reference proteome</keyword>
<dbReference type="AlphaFoldDB" id="A0A1I3DFU6"/>
<dbReference type="InterPro" id="IPR008687">
    <property type="entry name" value="MobC"/>
</dbReference>
<sequence>MVRTRRRPAPVKDHAALAQTLGMLGHMRIANNLNQLARAANIGALPLTREVEEDLFRACAAVLAMKAELMRALGYPAEGDE</sequence>
<dbReference type="EMBL" id="FOQH01000002">
    <property type="protein sequence ID" value="SFH85523.1"/>
    <property type="molecule type" value="Genomic_DNA"/>
</dbReference>
<dbReference type="Pfam" id="PF05713">
    <property type="entry name" value="MobC"/>
    <property type="match status" value="1"/>
</dbReference>
<evidence type="ECO:0000313" key="2">
    <source>
        <dbReference type="EMBL" id="SFH85523.1"/>
    </source>
</evidence>
<evidence type="ECO:0000259" key="1">
    <source>
        <dbReference type="Pfam" id="PF05713"/>
    </source>
</evidence>